<comment type="subcellular location">
    <subcellularLocation>
        <location evidence="1">Cell membrane</location>
        <topology evidence="1">Multi-pass membrane protein</topology>
    </subcellularLocation>
</comment>
<evidence type="ECO:0000256" key="7">
    <source>
        <dbReference type="ARBA" id="ARBA00023170"/>
    </source>
</evidence>
<feature type="region of interest" description="Disordered" evidence="10">
    <location>
        <begin position="338"/>
        <end position="382"/>
    </location>
</feature>
<sequence length="382" mass="41894">MLYTDMESQIQLSSRADQPTLSPADQDGWSSSTAAFEVSYKGATMAVAMIGLLCSLISAGLLVYFKKERVFRAASRTYMRIIVWGSFLAWANILLTSFPPWGSVYICYGIYLTQYSAFSIVFGGLMVKTLRIVQFSKINSKSLPVLNDYILLRGLTVFVILWLVAVASPMAWQNDIYPARLIVQVDPSTMDEYITCEAESIKIIWDGMQFLSFLSGVFITLQCRGMTSAYNEGAYIAAALYNWIFTWVVSHIVKNIWKPTLSPGLHVLFDAFETFGCVSTVIVLLFFPKVIEIIKGDPVKLPQSESCGGSLRSSLTTTPRHMSFSTRKISVPGVAVTGTTTPALTRGGSSGGMPPSTRPFPDESVASSIKVPPTGVHPGSTR</sequence>
<gene>
    <name evidence="13" type="ORF">BASA50_005120</name>
</gene>
<keyword evidence="6 11" id="KW-0472">Membrane</keyword>
<keyword evidence="14" id="KW-1185">Reference proteome</keyword>
<evidence type="ECO:0000256" key="2">
    <source>
        <dbReference type="ARBA" id="ARBA00022475"/>
    </source>
</evidence>
<keyword evidence="9" id="KW-0807">Transducer</keyword>
<evidence type="ECO:0000256" key="4">
    <source>
        <dbReference type="ARBA" id="ARBA00022989"/>
    </source>
</evidence>
<evidence type="ECO:0000256" key="8">
    <source>
        <dbReference type="ARBA" id="ARBA00023180"/>
    </source>
</evidence>
<feature type="transmembrane region" description="Helical" evidence="11">
    <location>
        <begin position="77"/>
        <end position="98"/>
    </location>
</feature>
<feature type="transmembrane region" description="Helical" evidence="11">
    <location>
        <begin position="45"/>
        <end position="65"/>
    </location>
</feature>
<reference evidence="13 14" key="1">
    <citation type="submission" date="2021-02" db="EMBL/GenBank/DDBJ databases">
        <title>Variation within the Batrachochytrium salamandrivorans European outbreak.</title>
        <authorList>
            <person name="Kelly M."/>
            <person name="Pasmans F."/>
            <person name="Shea T.P."/>
            <person name="Munoz J.F."/>
            <person name="Carranza S."/>
            <person name="Cuomo C.A."/>
            <person name="Martel A."/>
        </authorList>
    </citation>
    <scope>NUCLEOTIDE SEQUENCE [LARGE SCALE GENOMIC DNA]</scope>
    <source>
        <strain evidence="13 14">AMFP18/2</strain>
    </source>
</reference>
<evidence type="ECO:0000256" key="5">
    <source>
        <dbReference type="ARBA" id="ARBA00023040"/>
    </source>
</evidence>
<keyword evidence="4 11" id="KW-1133">Transmembrane helix</keyword>
<evidence type="ECO:0000256" key="11">
    <source>
        <dbReference type="SAM" id="Phobius"/>
    </source>
</evidence>
<dbReference type="EMBL" id="JAFCIX010000227">
    <property type="protein sequence ID" value="KAH6596414.1"/>
    <property type="molecule type" value="Genomic_DNA"/>
</dbReference>
<feature type="transmembrane region" description="Helical" evidence="11">
    <location>
        <begin position="150"/>
        <end position="172"/>
    </location>
</feature>
<feature type="transmembrane region" description="Helical" evidence="11">
    <location>
        <begin position="265"/>
        <end position="287"/>
    </location>
</feature>
<protein>
    <recommendedName>
        <fullName evidence="12">G-protein coupled receptors family 3 profile domain-containing protein</fullName>
    </recommendedName>
</protein>
<keyword evidence="3 11" id="KW-0812">Transmembrane</keyword>
<dbReference type="Proteomes" id="UP001648503">
    <property type="component" value="Unassembled WGS sequence"/>
</dbReference>
<feature type="transmembrane region" description="Helical" evidence="11">
    <location>
        <begin position="203"/>
        <end position="221"/>
    </location>
</feature>
<dbReference type="InterPro" id="IPR043458">
    <property type="entry name" value="GPR158/179"/>
</dbReference>
<evidence type="ECO:0000259" key="12">
    <source>
        <dbReference type="PROSITE" id="PS50259"/>
    </source>
</evidence>
<evidence type="ECO:0000256" key="3">
    <source>
        <dbReference type="ARBA" id="ARBA00022692"/>
    </source>
</evidence>
<keyword evidence="5" id="KW-0297">G-protein coupled receptor</keyword>
<dbReference type="PANTHER" id="PTHR32546:SF25">
    <property type="entry name" value="MIP05539P"/>
    <property type="match status" value="1"/>
</dbReference>
<evidence type="ECO:0000256" key="1">
    <source>
        <dbReference type="ARBA" id="ARBA00004651"/>
    </source>
</evidence>
<evidence type="ECO:0000256" key="10">
    <source>
        <dbReference type="SAM" id="MobiDB-lite"/>
    </source>
</evidence>
<name>A0ABQ8FDK6_9FUNG</name>
<keyword evidence="2" id="KW-1003">Cell membrane</keyword>
<dbReference type="Pfam" id="PF00003">
    <property type="entry name" value="7tm_3"/>
    <property type="match status" value="1"/>
</dbReference>
<evidence type="ECO:0000256" key="9">
    <source>
        <dbReference type="ARBA" id="ARBA00023224"/>
    </source>
</evidence>
<feature type="domain" description="G-protein coupled receptors family 3 profile" evidence="12">
    <location>
        <begin position="40"/>
        <end position="294"/>
    </location>
</feature>
<keyword evidence="7" id="KW-0675">Receptor</keyword>
<evidence type="ECO:0000313" key="13">
    <source>
        <dbReference type="EMBL" id="KAH6596414.1"/>
    </source>
</evidence>
<comment type="caution">
    <text evidence="13">The sequence shown here is derived from an EMBL/GenBank/DDBJ whole genome shotgun (WGS) entry which is preliminary data.</text>
</comment>
<dbReference type="PANTHER" id="PTHR32546">
    <property type="entry name" value="G-PROTEIN COUPLED RECEPTOR 158-RELATED"/>
    <property type="match status" value="1"/>
</dbReference>
<evidence type="ECO:0000313" key="14">
    <source>
        <dbReference type="Proteomes" id="UP001648503"/>
    </source>
</evidence>
<keyword evidence="8" id="KW-0325">Glycoprotein</keyword>
<evidence type="ECO:0000256" key="6">
    <source>
        <dbReference type="ARBA" id="ARBA00023136"/>
    </source>
</evidence>
<feature type="transmembrane region" description="Helical" evidence="11">
    <location>
        <begin position="110"/>
        <end position="130"/>
    </location>
</feature>
<accession>A0ABQ8FDK6</accession>
<feature type="transmembrane region" description="Helical" evidence="11">
    <location>
        <begin position="233"/>
        <end position="253"/>
    </location>
</feature>
<organism evidence="13 14">
    <name type="scientific">Batrachochytrium salamandrivorans</name>
    <dbReference type="NCBI Taxonomy" id="1357716"/>
    <lineage>
        <taxon>Eukaryota</taxon>
        <taxon>Fungi</taxon>
        <taxon>Fungi incertae sedis</taxon>
        <taxon>Chytridiomycota</taxon>
        <taxon>Chytridiomycota incertae sedis</taxon>
        <taxon>Chytridiomycetes</taxon>
        <taxon>Rhizophydiales</taxon>
        <taxon>Rhizophydiales incertae sedis</taxon>
        <taxon>Batrachochytrium</taxon>
    </lineage>
</organism>
<dbReference type="InterPro" id="IPR017978">
    <property type="entry name" value="GPCR_3_C"/>
</dbReference>
<dbReference type="PROSITE" id="PS50259">
    <property type="entry name" value="G_PROTEIN_RECEP_F3_4"/>
    <property type="match status" value="1"/>
</dbReference>
<proteinExistence type="predicted"/>